<dbReference type="InterPro" id="IPR013694">
    <property type="entry name" value="VIT"/>
</dbReference>
<evidence type="ECO:0000259" key="9">
    <source>
        <dbReference type="PROSITE" id="PS50234"/>
    </source>
</evidence>
<dbReference type="SMART" id="SM00609">
    <property type="entry name" value="VIT"/>
    <property type="match status" value="1"/>
</dbReference>
<dbReference type="FunFam" id="3.40.50.410:FF:000013">
    <property type="entry name" value="inter-alpha-trypsin inhibitor heavy chain H2"/>
    <property type="match status" value="1"/>
</dbReference>
<organism evidence="11 12">
    <name type="scientific">Petromyzon marinus</name>
    <name type="common">Sea lamprey</name>
    <dbReference type="NCBI Taxonomy" id="7757"/>
    <lineage>
        <taxon>Eukaryota</taxon>
        <taxon>Metazoa</taxon>
        <taxon>Chordata</taxon>
        <taxon>Craniata</taxon>
        <taxon>Vertebrata</taxon>
        <taxon>Cyclostomata</taxon>
        <taxon>Hyperoartia</taxon>
        <taxon>Petromyzontiformes</taxon>
        <taxon>Petromyzontidae</taxon>
        <taxon>Petromyzon</taxon>
    </lineage>
</organism>
<dbReference type="Pfam" id="PF06668">
    <property type="entry name" value="ITI_HC_C"/>
    <property type="match status" value="1"/>
</dbReference>
<dbReference type="SMART" id="SM00327">
    <property type="entry name" value="VWA"/>
    <property type="match status" value="1"/>
</dbReference>
<feature type="signal peptide" evidence="8">
    <location>
        <begin position="1"/>
        <end position="21"/>
    </location>
</feature>
<dbReference type="GO" id="GO:0005576">
    <property type="term" value="C:extracellular region"/>
    <property type="evidence" value="ECO:0007669"/>
    <property type="project" value="UniProtKB-SubCell"/>
</dbReference>
<feature type="domain" description="VIT" evidence="10">
    <location>
        <begin position="18"/>
        <end position="147"/>
    </location>
</feature>
<evidence type="ECO:0000256" key="6">
    <source>
        <dbReference type="ARBA" id="ARBA00022900"/>
    </source>
</evidence>
<evidence type="ECO:0000256" key="7">
    <source>
        <dbReference type="ARBA" id="ARBA00023180"/>
    </source>
</evidence>
<gene>
    <name evidence="12" type="primary">LOC116952693</name>
</gene>
<dbReference type="Pfam" id="PF00092">
    <property type="entry name" value="VWA"/>
    <property type="match status" value="1"/>
</dbReference>
<dbReference type="RefSeq" id="XP_032828170.1">
    <property type="nucleotide sequence ID" value="XM_032972279.1"/>
</dbReference>
<dbReference type="SUPFAM" id="SSF53300">
    <property type="entry name" value="vWA-like"/>
    <property type="match status" value="1"/>
</dbReference>
<dbReference type="Proteomes" id="UP001318040">
    <property type="component" value="Chromosome 48"/>
</dbReference>
<accession>A0AAJ7XBE7</accession>
<evidence type="ECO:0000256" key="5">
    <source>
        <dbReference type="ARBA" id="ARBA00022729"/>
    </source>
</evidence>
<dbReference type="InterPro" id="IPR010600">
    <property type="entry name" value="ITI_HC_C"/>
</dbReference>
<evidence type="ECO:0000256" key="1">
    <source>
        <dbReference type="ARBA" id="ARBA00004613"/>
    </source>
</evidence>
<feature type="chain" id="PRO_5042476134" evidence="8">
    <location>
        <begin position="22"/>
        <end position="967"/>
    </location>
</feature>
<dbReference type="PANTHER" id="PTHR10338">
    <property type="entry name" value="INTER-ALPHA-TRYPSIN INHIBITOR HEAVY CHAIN FAMILY MEMBER"/>
    <property type="match status" value="1"/>
</dbReference>
<evidence type="ECO:0000259" key="10">
    <source>
        <dbReference type="PROSITE" id="PS51468"/>
    </source>
</evidence>
<dbReference type="GO" id="GO:0030212">
    <property type="term" value="P:hyaluronan metabolic process"/>
    <property type="evidence" value="ECO:0007669"/>
    <property type="project" value="InterPro"/>
</dbReference>
<sequence length="967" mass="104317">MARLGLLGLCLALALPTWTGAGPVDGNEGATPKITEMSVVSRITSRYAHTTINSWVLNTASHGKEVTFHVQLPEAAFISAFSMTVRNKTYPGVVKEKEQAKQVYSSAVAQGWSAGLVATRERETDKFMVSVNVGAGSRALFTLSYEELLQRKLAWYEHVVSVRPQQTVDNLTVEVSIEEKAGLSRITVPPLRTSNLITNDVGVDADPPPATSIVRTATSVVVRFQPSVEQQLALAKDGVLGDFIVRYDVERAEEAGQLEIVNGYFAHFFAPKHLSALPKSIVFVIDVSGSMDGTKIKQTKEAMLKILGDLRPKDHFNIVTFSYGVNKWANRGLVKASAESIEGAKKFVSTMVADGGTNIKDALSEAVSLLKYQEVSKETSVPLIILLTDGQPTVGETKLEVIIESARSDIAGLYSLYCLGFGQDVEFNFLEKLALPNSGFARKIFVDVDATLQLKGFYDEVGTPLLSKVVVKYTGNEVAALTQSTFSNYFSGSEIVVAGRVRGDTGSLVATVEGQSESGATSLAVECVVPPWPRPFPPRPYPPAPGPPEPPSHTERLWAFLTIKQLLKEKVSATDDATKGRLDNETLALSLRYGFVTPLTSMVVTVPDDGEQEEGGDEPKPKKSLEVEAKGTADDVVDHPGFPVRDAKVLLTARGGSSQHVGRLSSRYIGSSQPQVNFRPTMHKGGYGSSGQRGLPGPQSFSLLGSAASHPMLSPLPAFDTVDDTFDDVHEMQATMVPSFDSFHRGLIKPERPPTVLHLPSKNITLCFSSHGSDRKTIVLLEDPQSGVLVSAKVGTNHRNSWHGYSEVNIQVPTDQGSLKIHVTATHLHLNLPHNLSVSLQTNSNYQIDNVTVRVEWDKAVVVSVAGGVEIVASIHGAKRRHQLALSVLNPRGLSPATKGLLGVLLHQNVRLLPPPHIAAYPGLSTHLAPSISIGSRTLSVLRKDLEPATSESPSECLQTDFALLGA</sequence>
<comment type="similarity">
    <text evidence="2">Belongs to the ITIH family.</text>
</comment>
<evidence type="ECO:0000313" key="12">
    <source>
        <dbReference type="RefSeq" id="XP_032828170.1"/>
    </source>
</evidence>
<name>A0AAJ7XBE7_PETMA</name>
<reference evidence="12" key="1">
    <citation type="submission" date="2025-08" db="UniProtKB">
        <authorList>
            <consortium name="RefSeq"/>
        </authorList>
    </citation>
    <scope>IDENTIFICATION</scope>
    <source>
        <tissue evidence="12">Sperm</tissue>
    </source>
</reference>
<keyword evidence="3" id="KW-0964">Secreted</keyword>
<proteinExistence type="inferred from homology"/>
<dbReference type="Pfam" id="PF08487">
    <property type="entry name" value="VIT"/>
    <property type="match status" value="1"/>
</dbReference>
<evidence type="ECO:0000256" key="8">
    <source>
        <dbReference type="SAM" id="SignalP"/>
    </source>
</evidence>
<keyword evidence="4" id="KW-0646">Protease inhibitor</keyword>
<evidence type="ECO:0000256" key="3">
    <source>
        <dbReference type="ARBA" id="ARBA00022525"/>
    </source>
</evidence>
<dbReference type="InterPro" id="IPR002035">
    <property type="entry name" value="VWF_A"/>
</dbReference>
<dbReference type="GeneID" id="116952693"/>
<dbReference type="PROSITE" id="PS50234">
    <property type="entry name" value="VWFA"/>
    <property type="match status" value="1"/>
</dbReference>
<dbReference type="KEGG" id="pmrn:116952693"/>
<protein>
    <submittedName>
        <fullName evidence="12">Inter-alpha-trypsin inhibitor heavy chain H6-like</fullName>
    </submittedName>
</protein>
<dbReference type="Gene3D" id="3.40.50.410">
    <property type="entry name" value="von Willebrand factor, type A domain"/>
    <property type="match status" value="1"/>
</dbReference>
<evidence type="ECO:0000313" key="11">
    <source>
        <dbReference type="Proteomes" id="UP001318040"/>
    </source>
</evidence>
<dbReference type="InterPro" id="IPR036465">
    <property type="entry name" value="vWFA_dom_sf"/>
</dbReference>
<comment type="subcellular location">
    <subcellularLocation>
        <location evidence="1">Secreted</location>
    </subcellularLocation>
</comment>
<evidence type="ECO:0000256" key="4">
    <source>
        <dbReference type="ARBA" id="ARBA00022690"/>
    </source>
</evidence>
<feature type="domain" description="VWFA" evidence="9">
    <location>
        <begin position="280"/>
        <end position="461"/>
    </location>
</feature>
<keyword evidence="7" id="KW-0325">Glycoprotein</keyword>
<dbReference type="AlphaFoldDB" id="A0AAJ7XBE7"/>
<keyword evidence="11" id="KW-1185">Reference proteome</keyword>
<evidence type="ECO:0000256" key="2">
    <source>
        <dbReference type="ARBA" id="ARBA00010158"/>
    </source>
</evidence>
<keyword evidence="5 8" id="KW-0732">Signal</keyword>
<dbReference type="PANTHER" id="PTHR10338:SF108">
    <property type="entry name" value="INTER-ALPHA-TRYPSIN INHIBITOR HEAVY CHAIN H4-LIKE PROTEIN"/>
    <property type="match status" value="1"/>
</dbReference>
<dbReference type="PROSITE" id="PS51468">
    <property type="entry name" value="VIT"/>
    <property type="match status" value="1"/>
</dbReference>
<dbReference type="GO" id="GO:0004867">
    <property type="term" value="F:serine-type endopeptidase inhibitor activity"/>
    <property type="evidence" value="ECO:0007669"/>
    <property type="project" value="UniProtKB-KW"/>
</dbReference>
<keyword evidence="6" id="KW-0722">Serine protease inhibitor</keyword>
<dbReference type="InterPro" id="IPR050934">
    <property type="entry name" value="ITIH"/>
</dbReference>